<reference evidence="1 2" key="2">
    <citation type="journal article" date="2018" name="Int. J. Syst. Evol. Microbiol.">
        <title>Marinobacterium aestuarii sp. nov., a benzene-degrading marine bacterium isolated from estuary sediment.</title>
        <authorList>
            <person name="Bae S.S."/>
            <person name="Jung J."/>
            <person name="Chung D."/>
            <person name="Baek K."/>
        </authorList>
    </citation>
    <scope>NUCLEOTIDE SEQUENCE [LARGE SCALE GENOMIC DNA]</scope>
    <source>
        <strain evidence="1 2">ST58-10</strain>
    </source>
</reference>
<protein>
    <submittedName>
        <fullName evidence="1">Uncharacterized protein</fullName>
    </submittedName>
</protein>
<organism evidence="1 2">
    <name type="scientific">Marinobacterium aestuarii</name>
    <dbReference type="NCBI Taxonomy" id="1821621"/>
    <lineage>
        <taxon>Bacteria</taxon>
        <taxon>Pseudomonadati</taxon>
        <taxon>Pseudomonadota</taxon>
        <taxon>Gammaproteobacteria</taxon>
        <taxon>Oceanospirillales</taxon>
        <taxon>Oceanospirillaceae</taxon>
        <taxon>Marinobacterium</taxon>
    </lineage>
</organism>
<dbReference type="AlphaFoldDB" id="A0A1A9EYJ4"/>
<dbReference type="EMBL" id="CP015839">
    <property type="protein sequence ID" value="ANG62589.1"/>
    <property type="molecule type" value="Genomic_DNA"/>
</dbReference>
<evidence type="ECO:0000313" key="1">
    <source>
        <dbReference type="EMBL" id="ANG62589.1"/>
    </source>
</evidence>
<dbReference type="Proteomes" id="UP000078070">
    <property type="component" value="Chromosome"/>
</dbReference>
<dbReference type="KEGG" id="mars:A8C75_08900"/>
<keyword evidence="2" id="KW-1185">Reference proteome</keyword>
<gene>
    <name evidence="1" type="ORF">A8C75_08900</name>
</gene>
<reference evidence="2" key="1">
    <citation type="submission" date="2016-05" db="EMBL/GenBank/DDBJ databases">
        <authorList>
            <person name="Baek K."/>
            <person name="Yang S.-J."/>
        </authorList>
    </citation>
    <scope>NUCLEOTIDE SEQUENCE [LARGE SCALE GENOMIC DNA]</scope>
    <source>
        <strain evidence="2">ST58-10</strain>
    </source>
</reference>
<evidence type="ECO:0000313" key="2">
    <source>
        <dbReference type="Proteomes" id="UP000078070"/>
    </source>
</evidence>
<name>A0A1A9EYJ4_9GAMM</name>
<accession>A0A1A9EYJ4</accession>
<sequence>MKQNTIFAEMEAQRKQGQIKRGNNRGSSAHLLRCSGIVFTSKNEGAHLIVCGHQGPIDFWPGTGKWKGRKARLTGMGVRNLIENIKNGRL</sequence>
<proteinExistence type="predicted"/>
<dbReference type="STRING" id="1821621.A8C75_08900"/>